<keyword evidence="4" id="KW-1185">Reference proteome</keyword>
<evidence type="ECO:0000313" key="4">
    <source>
        <dbReference type="Proteomes" id="UP001596406"/>
    </source>
</evidence>
<dbReference type="Pfam" id="PF00589">
    <property type="entry name" value="Phage_integrase"/>
    <property type="match status" value="1"/>
</dbReference>
<dbReference type="RefSeq" id="WP_304448648.1">
    <property type="nucleotide sequence ID" value="NZ_JARRAH010000001.1"/>
</dbReference>
<dbReference type="GO" id="GO:0006310">
    <property type="term" value="P:DNA recombination"/>
    <property type="evidence" value="ECO:0007669"/>
    <property type="project" value="UniProtKB-KW"/>
</dbReference>
<dbReference type="SUPFAM" id="SSF56349">
    <property type="entry name" value="DNA breaking-rejoining enzymes"/>
    <property type="match status" value="1"/>
</dbReference>
<protein>
    <submittedName>
        <fullName evidence="3">Tyrosine-type recombinase/integrase</fullName>
    </submittedName>
</protein>
<gene>
    <name evidence="3" type="ORF">ACFQHK_10690</name>
</gene>
<dbReference type="InterPro" id="IPR013762">
    <property type="entry name" value="Integrase-like_cat_sf"/>
</dbReference>
<sequence length="444" mass="50349">MTDADPRAEVDGIRQRLRGNAEKDSQVPFAADREHLLKMSDNIRLVPSEIGDHRHLKILRHVRRMAILTPWPTVEDFVDNDEADAAGVTTDEDVKALLDQHGLLGLALQYRAAAETIVRWINDEYANEHTNQDYRTALRSFGRYRLKQSEPPDSLAWIPTGTSNDFNPVPSERDILQWQYDVVPMIEAAHNTRDKALFAVQFEAGCRSGELYDLRVGDVFDAEHSVGVHVDGKRGERTVHLIMAVPYLQRWLNEHPGDDSDYLWSKLTSSDRPSYNTWLNYFKGAGERAGVTKDVTPTDFRKANTRWLVLLGMSQARIEDRQGRQRGSEHTRRYMARFGDESNERQYAMLHGEDVETDEPEEYGPVTCPRCQQETPRHGSRCMYCGFALSHDAVENTEQRQQAALRTMGQLVGEEGVDPDAAADVLDALIDQRVQAVLDGTDGE</sequence>
<evidence type="ECO:0000259" key="2">
    <source>
        <dbReference type="PROSITE" id="PS51898"/>
    </source>
</evidence>
<dbReference type="Proteomes" id="UP001596406">
    <property type="component" value="Unassembled WGS sequence"/>
</dbReference>
<dbReference type="InterPro" id="IPR011010">
    <property type="entry name" value="DNA_brk_join_enz"/>
</dbReference>
<feature type="domain" description="Tyr recombinase" evidence="2">
    <location>
        <begin position="171"/>
        <end position="348"/>
    </location>
</feature>
<organism evidence="3 4">
    <name type="scientific">Halomarina ordinaria</name>
    <dbReference type="NCBI Taxonomy" id="3033939"/>
    <lineage>
        <taxon>Archaea</taxon>
        <taxon>Methanobacteriati</taxon>
        <taxon>Methanobacteriota</taxon>
        <taxon>Stenosarchaea group</taxon>
        <taxon>Halobacteria</taxon>
        <taxon>Halobacteriales</taxon>
        <taxon>Natronomonadaceae</taxon>
        <taxon>Halomarina</taxon>
    </lineage>
</organism>
<dbReference type="PROSITE" id="PS51898">
    <property type="entry name" value="TYR_RECOMBINASE"/>
    <property type="match status" value="1"/>
</dbReference>
<dbReference type="CDD" id="cd00397">
    <property type="entry name" value="DNA_BRE_C"/>
    <property type="match status" value="1"/>
</dbReference>
<dbReference type="EMBL" id="JBHSXM010000001">
    <property type="protein sequence ID" value="MFC6836975.1"/>
    <property type="molecule type" value="Genomic_DNA"/>
</dbReference>
<dbReference type="InterPro" id="IPR002104">
    <property type="entry name" value="Integrase_catalytic"/>
</dbReference>
<accession>A0ABD5UBM6</accession>
<evidence type="ECO:0000313" key="3">
    <source>
        <dbReference type="EMBL" id="MFC6836975.1"/>
    </source>
</evidence>
<dbReference type="Gene3D" id="1.10.443.10">
    <property type="entry name" value="Intergrase catalytic core"/>
    <property type="match status" value="1"/>
</dbReference>
<keyword evidence="1" id="KW-0233">DNA recombination</keyword>
<reference evidence="3 4" key="1">
    <citation type="journal article" date="2019" name="Int. J. Syst. Evol. Microbiol.">
        <title>The Global Catalogue of Microorganisms (GCM) 10K type strain sequencing project: providing services to taxonomists for standard genome sequencing and annotation.</title>
        <authorList>
            <consortium name="The Broad Institute Genomics Platform"/>
            <consortium name="The Broad Institute Genome Sequencing Center for Infectious Disease"/>
            <person name="Wu L."/>
            <person name="Ma J."/>
        </authorList>
    </citation>
    <scope>NUCLEOTIDE SEQUENCE [LARGE SCALE GENOMIC DNA]</scope>
    <source>
        <strain evidence="3 4">PSRA2</strain>
    </source>
</reference>
<evidence type="ECO:0000256" key="1">
    <source>
        <dbReference type="ARBA" id="ARBA00023172"/>
    </source>
</evidence>
<name>A0ABD5UBM6_9EURY</name>
<comment type="caution">
    <text evidence="3">The sequence shown here is derived from an EMBL/GenBank/DDBJ whole genome shotgun (WGS) entry which is preliminary data.</text>
</comment>
<dbReference type="AlphaFoldDB" id="A0ABD5UBM6"/>
<proteinExistence type="predicted"/>